<dbReference type="PROSITE" id="PS50994">
    <property type="entry name" value="INTEGRASE"/>
    <property type="match status" value="1"/>
</dbReference>
<dbReference type="EMBL" id="QPJL01000045">
    <property type="protein sequence ID" value="RCW78170.1"/>
    <property type="molecule type" value="Genomic_DNA"/>
</dbReference>
<dbReference type="Proteomes" id="UP000253345">
    <property type="component" value="Unassembled WGS sequence"/>
</dbReference>
<dbReference type="SUPFAM" id="SSF53098">
    <property type="entry name" value="Ribonuclease H-like"/>
    <property type="match status" value="1"/>
</dbReference>
<dbReference type="GO" id="GO:0003676">
    <property type="term" value="F:nucleic acid binding"/>
    <property type="evidence" value="ECO:0007669"/>
    <property type="project" value="InterPro"/>
</dbReference>
<dbReference type="InterPro" id="IPR036397">
    <property type="entry name" value="RNaseH_sf"/>
</dbReference>
<evidence type="ECO:0000259" key="2">
    <source>
        <dbReference type="PROSITE" id="PS50994"/>
    </source>
</evidence>
<proteinExistence type="predicted"/>
<dbReference type="GO" id="GO:0015074">
    <property type="term" value="P:DNA integration"/>
    <property type="evidence" value="ECO:0007669"/>
    <property type="project" value="InterPro"/>
</dbReference>
<dbReference type="Gene3D" id="3.30.420.10">
    <property type="entry name" value="Ribonuclease H-like superfamily/Ribonuclease H"/>
    <property type="match status" value="1"/>
</dbReference>
<feature type="compositionally biased region" description="Polar residues" evidence="1">
    <location>
        <begin position="131"/>
        <end position="144"/>
    </location>
</feature>
<dbReference type="Pfam" id="PF13683">
    <property type="entry name" value="rve_3"/>
    <property type="match status" value="1"/>
</dbReference>
<dbReference type="AlphaFoldDB" id="A0A368YD51"/>
<evidence type="ECO:0000313" key="3">
    <source>
        <dbReference type="EMBL" id="RCW78170.1"/>
    </source>
</evidence>
<evidence type="ECO:0000313" key="4">
    <source>
        <dbReference type="Proteomes" id="UP000253345"/>
    </source>
</evidence>
<dbReference type="InterPro" id="IPR012337">
    <property type="entry name" value="RNaseH-like_sf"/>
</dbReference>
<feature type="domain" description="Integrase catalytic" evidence="2">
    <location>
        <begin position="1"/>
        <end position="108"/>
    </location>
</feature>
<dbReference type="InterPro" id="IPR001584">
    <property type="entry name" value="Integrase_cat-core"/>
</dbReference>
<dbReference type="PANTHER" id="PTHR47515">
    <property type="entry name" value="LOW CALCIUM RESPONSE LOCUS PROTEIN T"/>
    <property type="match status" value="1"/>
</dbReference>
<comment type="caution">
    <text evidence="3">The sequence shown here is derived from an EMBL/GenBank/DDBJ whole genome shotgun (WGS) entry which is preliminary data.</text>
</comment>
<sequence>MGAARAAITSKQRFFPTCYGTEFTSNAILEWAEKMKVKWHYIAPGKPMQNGNCEAFNGRMRDELLNETLFFGIDHAREAVAAWTHSYNTERPHSALGYQAPAVFAAQLTAMGDQLRAPETLRRSPIAPSAQPRQIQPPTLVSDG</sequence>
<evidence type="ECO:0000256" key="1">
    <source>
        <dbReference type="SAM" id="MobiDB-lite"/>
    </source>
</evidence>
<organism evidence="3 4">
    <name type="scientific">Paracoccus lutimaris</name>
    <dbReference type="NCBI Taxonomy" id="1490030"/>
    <lineage>
        <taxon>Bacteria</taxon>
        <taxon>Pseudomonadati</taxon>
        <taxon>Pseudomonadota</taxon>
        <taxon>Alphaproteobacteria</taxon>
        <taxon>Rhodobacterales</taxon>
        <taxon>Paracoccaceae</taxon>
        <taxon>Paracoccus</taxon>
    </lineage>
</organism>
<name>A0A368YD51_9RHOB</name>
<feature type="region of interest" description="Disordered" evidence="1">
    <location>
        <begin position="122"/>
        <end position="144"/>
    </location>
</feature>
<protein>
    <submittedName>
        <fullName evidence="3">Integrase-like protein</fullName>
    </submittedName>
</protein>
<gene>
    <name evidence="3" type="ORF">DFP89_1456</name>
</gene>
<accession>A0A368YD51</accession>
<reference evidence="3 4" key="1">
    <citation type="submission" date="2018-07" db="EMBL/GenBank/DDBJ databases">
        <title>Genomic Encyclopedia of Type Strains, Phase III (KMG-III): the genomes of soil and plant-associated and newly described type strains.</title>
        <authorList>
            <person name="Whitman W."/>
        </authorList>
    </citation>
    <scope>NUCLEOTIDE SEQUENCE [LARGE SCALE GENOMIC DNA]</scope>
    <source>
        <strain evidence="3 4">CECT 8525</strain>
    </source>
</reference>
<dbReference type="PANTHER" id="PTHR47515:SF1">
    <property type="entry name" value="BLR2054 PROTEIN"/>
    <property type="match status" value="1"/>
</dbReference>
<keyword evidence="4" id="KW-1185">Reference proteome</keyword>